<protein>
    <submittedName>
        <fullName evidence="1">Uncharacterized protein</fullName>
    </submittedName>
</protein>
<gene>
    <name evidence="1" type="ORF">AF332_21225</name>
</gene>
<dbReference type="Proteomes" id="UP000037109">
    <property type="component" value="Unassembled WGS sequence"/>
</dbReference>
<dbReference type="RefSeq" id="WP_053436450.1">
    <property type="nucleotide sequence ID" value="NZ_LGUF01000007.1"/>
</dbReference>
<name>A0A0M0GGT7_SPOGL</name>
<keyword evidence="2" id="KW-1185">Reference proteome</keyword>
<dbReference type="PATRIC" id="fig|1459.3.peg.4687"/>
<evidence type="ECO:0000313" key="1">
    <source>
        <dbReference type="EMBL" id="KON89064.1"/>
    </source>
</evidence>
<dbReference type="STRING" id="1459.AF332_21225"/>
<dbReference type="OrthoDB" id="9979672at2"/>
<evidence type="ECO:0000313" key="2">
    <source>
        <dbReference type="Proteomes" id="UP000037109"/>
    </source>
</evidence>
<proteinExistence type="predicted"/>
<organism evidence="1 2">
    <name type="scientific">Sporosarcina globispora</name>
    <name type="common">Bacillus globisporus</name>
    <dbReference type="NCBI Taxonomy" id="1459"/>
    <lineage>
        <taxon>Bacteria</taxon>
        <taxon>Bacillati</taxon>
        <taxon>Bacillota</taxon>
        <taxon>Bacilli</taxon>
        <taxon>Bacillales</taxon>
        <taxon>Caryophanaceae</taxon>
        <taxon>Sporosarcina</taxon>
    </lineage>
</organism>
<accession>A0A0M0GGT7</accession>
<dbReference type="AlphaFoldDB" id="A0A0M0GGT7"/>
<comment type="caution">
    <text evidence="1">The sequence shown here is derived from an EMBL/GenBank/DDBJ whole genome shotgun (WGS) entry which is preliminary data.</text>
</comment>
<reference evidence="2" key="1">
    <citation type="submission" date="2015-07" db="EMBL/GenBank/DDBJ databases">
        <title>Fjat-10036 dsm4.</title>
        <authorList>
            <person name="Liu B."/>
            <person name="Wang J."/>
            <person name="Zhu Y."/>
            <person name="Liu G."/>
            <person name="Chen Q."/>
            <person name="Chen Z."/>
            <person name="Lan J."/>
            <person name="Che J."/>
            <person name="Ge C."/>
            <person name="Shi H."/>
            <person name="Pan Z."/>
            <person name="Liu X."/>
        </authorList>
    </citation>
    <scope>NUCLEOTIDE SEQUENCE [LARGE SCALE GENOMIC DNA]</scope>
    <source>
        <strain evidence="2">DSM 4</strain>
    </source>
</reference>
<dbReference type="EMBL" id="LGUF01000007">
    <property type="protein sequence ID" value="KON89064.1"/>
    <property type="molecule type" value="Genomic_DNA"/>
</dbReference>
<sequence>MENHFRISVEEHRLSAWIQPVDINKLDGTVSPESFYTLLANEKITFGVSDEIIQRICSDPLSVEYQC</sequence>